<dbReference type="RefSeq" id="WP_025023775.1">
    <property type="nucleotide sequence ID" value="NZ_AZDZ01000011.1"/>
</dbReference>
<dbReference type="PATRIC" id="fig|1423775.4.peg.473"/>
<dbReference type="EMBL" id="AZDZ01000011">
    <property type="protein sequence ID" value="KRK79762.1"/>
    <property type="molecule type" value="Genomic_DNA"/>
</dbReference>
<accession>A0A0R1KIB0</accession>
<dbReference type="eggNOG" id="COG4812">
    <property type="taxonomic scope" value="Bacteria"/>
</dbReference>
<evidence type="ECO:0000256" key="1">
    <source>
        <dbReference type="SAM" id="Coils"/>
    </source>
</evidence>
<comment type="caution">
    <text evidence="2">The sequence shown here is derived from an EMBL/GenBank/DDBJ whole genome shotgun (WGS) entry which is preliminary data.</text>
</comment>
<dbReference type="OrthoDB" id="306726at2"/>
<proteinExistence type="predicted"/>
<gene>
    <name evidence="2" type="ORF">FD03_GL000464</name>
</gene>
<dbReference type="STRING" id="1423775.FD03_GL000464"/>
<reference evidence="2 3" key="1">
    <citation type="journal article" date="2015" name="Genome Announc.">
        <title>Expanding the biotechnology potential of lactobacilli through comparative genomics of 213 strains and associated genera.</title>
        <authorList>
            <person name="Sun Z."/>
            <person name="Harris H.M."/>
            <person name="McCann A."/>
            <person name="Guo C."/>
            <person name="Argimon S."/>
            <person name="Zhang W."/>
            <person name="Yang X."/>
            <person name="Jeffery I.B."/>
            <person name="Cooney J.C."/>
            <person name="Kagawa T.F."/>
            <person name="Liu W."/>
            <person name="Song Y."/>
            <person name="Salvetti E."/>
            <person name="Wrobel A."/>
            <person name="Rasinkangas P."/>
            <person name="Parkhill J."/>
            <person name="Rea M.C."/>
            <person name="O'Sullivan O."/>
            <person name="Ritari J."/>
            <person name="Douillard F.P."/>
            <person name="Paul Ross R."/>
            <person name="Yang R."/>
            <person name="Briner A.E."/>
            <person name="Felis G.E."/>
            <person name="de Vos W.M."/>
            <person name="Barrangou R."/>
            <person name="Klaenhammer T.R."/>
            <person name="Caufield P.W."/>
            <person name="Cui Y."/>
            <person name="Zhang H."/>
            <person name="O'Toole P.W."/>
        </authorList>
    </citation>
    <scope>NUCLEOTIDE SEQUENCE [LARGE SCALE GENOMIC DNA]</scope>
    <source>
        <strain evidence="2 3">DSM 19682</strain>
    </source>
</reference>
<keyword evidence="1" id="KW-0175">Coiled coil</keyword>
<protein>
    <submittedName>
        <fullName evidence="2">Uncharacterized protein</fullName>
    </submittedName>
</protein>
<evidence type="ECO:0000313" key="2">
    <source>
        <dbReference type="EMBL" id="KRK79762.1"/>
    </source>
</evidence>
<dbReference type="Proteomes" id="UP000051248">
    <property type="component" value="Unassembled WGS sequence"/>
</dbReference>
<keyword evidence="3" id="KW-1185">Reference proteome</keyword>
<name>A0A0R1KIB0_9LACO</name>
<evidence type="ECO:0000313" key="3">
    <source>
        <dbReference type="Proteomes" id="UP000051248"/>
    </source>
</evidence>
<sequence length="190" mass="21358">MHFITEQDIQFENRKTPLSKFFLASDDRLTPGARQYLIDHQIKVVDSNSKVDSVTTTVEDVEKKTEELNQNFQLLELELQDAALKANEVDLAASQRIFSLSEMPVKIQQNQVVDSLEEIVPSKEEQSQLNKQNLLTPQGKILIKLKRSQVVANGLKGQTTDSQSDSLDSLIQCIDNEIHLLIGEGHDGSE</sequence>
<organism evidence="2 3">
    <name type="scientific">Companilactobacillus nodensis DSM 19682 = JCM 14932 = NBRC 107160</name>
    <dbReference type="NCBI Taxonomy" id="1423775"/>
    <lineage>
        <taxon>Bacteria</taxon>
        <taxon>Bacillati</taxon>
        <taxon>Bacillota</taxon>
        <taxon>Bacilli</taxon>
        <taxon>Lactobacillales</taxon>
        <taxon>Lactobacillaceae</taxon>
        <taxon>Companilactobacillus</taxon>
    </lineage>
</organism>
<dbReference type="AlphaFoldDB" id="A0A0R1KIB0"/>
<feature type="coiled-coil region" evidence="1">
    <location>
        <begin position="51"/>
        <end position="85"/>
    </location>
</feature>